<evidence type="ECO:0000313" key="17">
    <source>
        <dbReference type="Proteomes" id="UP001208017"/>
    </source>
</evidence>
<evidence type="ECO:0000256" key="5">
    <source>
        <dbReference type="ARBA" id="ARBA00022490"/>
    </source>
</evidence>
<evidence type="ECO:0000313" key="16">
    <source>
        <dbReference type="EMBL" id="MCX7569163.1"/>
    </source>
</evidence>
<proteinExistence type="inferred from homology"/>
<evidence type="ECO:0000256" key="1">
    <source>
        <dbReference type="ARBA" id="ARBA00004496"/>
    </source>
</evidence>
<dbReference type="EMBL" id="JAPMLT010000001">
    <property type="protein sequence ID" value="MCX7569163.1"/>
    <property type="molecule type" value="Genomic_DNA"/>
</dbReference>
<dbReference type="InterPro" id="IPR016156">
    <property type="entry name" value="FAD/NAD-linked_Rdtase_dimer_sf"/>
</dbReference>
<dbReference type="InterPro" id="IPR023753">
    <property type="entry name" value="FAD/NAD-binding_dom"/>
</dbReference>
<organism evidence="16 17">
    <name type="scientific">Tumebacillus lacus</name>
    <dbReference type="NCBI Taxonomy" id="2995335"/>
    <lineage>
        <taxon>Bacteria</taxon>
        <taxon>Bacillati</taxon>
        <taxon>Bacillota</taxon>
        <taxon>Bacilli</taxon>
        <taxon>Bacillales</taxon>
        <taxon>Alicyclobacillaceae</taxon>
        <taxon>Tumebacillus</taxon>
    </lineage>
</organism>
<evidence type="ECO:0000256" key="11">
    <source>
        <dbReference type="ARBA" id="ARBA00023284"/>
    </source>
</evidence>
<keyword evidence="6 13" id="KW-0285">Flavoprotein</keyword>
<protein>
    <recommendedName>
        <fullName evidence="4 13">Dihydrolipoyl dehydrogenase</fullName>
        <ecNumber evidence="3 13">1.8.1.4</ecNumber>
    </recommendedName>
</protein>
<accession>A0ABT3WWV4</accession>
<dbReference type="PIRSF" id="PIRSF000350">
    <property type="entry name" value="Mercury_reductase_MerA"/>
    <property type="match status" value="1"/>
</dbReference>
<keyword evidence="10" id="KW-1015">Disulfide bond</keyword>
<dbReference type="Pfam" id="PF07992">
    <property type="entry name" value="Pyr_redox_2"/>
    <property type="match status" value="1"/>
</dbReference>
<reference evidence="16 17" key="1">
    <citation type="submission" date="2022-11" db="EMBL/GenBank/DDBJ databases">
        <title>Study of microbial diversity in lake waters.</title>
        <authorList>
            <person name="Zhang J."/>
        </authorList>
    </citation>
    <scope>NUCLEOTIDE SEQUENCE [LARGE SCALE GENOMIC DNA]</scope>
    <source>
        <strain evidence="16 17">DT12</strain>
    </source>
</reference>
<comment type="subcellular location">
    <subcellularLocation>
        <location evidence="1">Cytoplasm</location>
    </subcellularLocation>
</comment>
<feature type="domain" description="FAD/NAD(P)-binding" evidence="15">
    <location>
        <begin position="6"/>
        <end position="344"/>
    </location>
</feature>
<keyword evidence="11 13" id="KW-0676">Redox-active center</keyword>
<evidence type="ECO:0000256" key="3">
    <source>
        <dbReference type="ARBA" id="ARBA00012608"/>
    </source>
</evidence>
<dbReference type="SUPFAM" id="SSF51905">
    <property type="entry name" value="FAD/NAD(P)-binding domain"/>
    <property type="match status" value="1"/>
</dbReference>
<sequence length="483" mass="51407">MSEQLDLVILGGGTGGYVAAIRAAQLGLKVAVVEKDKVGGTCLHRGCIPSKALLKSADMLATAQKLKDFGVEIDGGVSLNFGTVMGRKQKIINNLHKGVQSLLKKHNIEVIEGIGRIMGPSIFSPTAGAVSVERANGESEIISPRNVIVATGSRPRTLGNLPIDGKYVKTSDEALEMEELPKSAIIIGGGVIGIEWASMLSDFGVEVTVVEFADRILALEDADISAEMAKLLGRRKSKVRILTSTGAQADTLKIDEANGTASIDVKVNIGTDKEAVETLSAEMILVSVGREPNVQNIGLEATEVEVERGTIKVDHNFRTKEQNIFAIGDVIATPQLAHVASHEGIHAVEVIAGLNPAPMNYKNIARCTYTRPEIASIGYTETELREEGREIKVGKFPFRAIGKAQVNGEIEGFVKIIADAETNDLLGVHMIGQNATDMITEAALATFLDATPWEIAHTIHPHPTLAEAIGEAALAVDGKAIHM</sequence>
<keyword evidence="5" id="KW-0963">Cytoplasm</keyword>
<evidence type="ECO:0000256" key="13">
    <source>
        <dbReference type="RuleBase" id="RU003692"/>
    </source>
</evidence>
<dbReference type="InterPro" id="IPR050151">
    <property type="entry name" value="Class-I_Pyr_Nuc-Dis_Oxidored"/>
</dbReference>
<dbReference type="EC" id="1.8.1.4" evidence="3 13"/>
<dbReference type="PANTHER" id="PTHR22912">
    <property type="entry name" value="DISULFIDE OXIDOREDUCTASE"/>
    <property type="match status" value="1"/>
</dbReference>
<gene>
    <name evidence="16" type="primary">lpdA</name>
    <name evidence="16" type="ORF">OS242_04210</name>
</gene>
<comment type="miscellaneous">
    <text evidence="13">The active site is a redox-active disulfide bond.</text>
</comment>
<evidence type="ECO:0000256" key="10">
    <source>
        <dbReference type="ARBA" id="ARBA00023157"/>
    </source>
</evidence>
<evidence type="ECO:0000259" key="15">
    <source>
        <dbReference type="Pfam" id="PF07992"/>
    </source>
</evidence>
<dbReference type="PANTHER" id="PTHR22912:SF217">
    <property type="entry name" value="DIHYDROLIPOYL DEHYDROGENASE"/>
    <property type="match status" value="1"/>
</dbReference>
<dbReference type="InterPro" id="IPR006258">
    <property type="entry name" value="Lipoamide_DH"/>
</dbReference>
<dbReference type="Gene3D" id="3.50.50.60">
    <property type="entry name" value="FAD/NAD(P)-binding domain"/>
    <property type="match status" value="2"/>
</dbReference>
<evidence type="ECO:0000256" key="2">
    <source>
        <dbReference type="ARBA" id="ARBA00007532"/>
    </source>
</evidence>
<comment type="similarity">
    <text evidence="2 13">Belongs to the class-I pyridine nucleotide-disulfide oxidoreductase family.</text>
</comment>
<feature type="domain" description="Pyridine nucleotide-disulphide oxidoreductase dimerisation" evidence="14">
    <location>
        <begin position="364"/>
        <end position="473"/>
    </location>
</feature>
<dbReference type="PRINTS" id="PR00368">
    <property type="entry name" value="FADPNR"/>
</dbReference>
<evidence type="ECO:0000256" key="4">
    <source>
        <dbReference type="ARBA" id="ARBA00016961"/>
    </source>
</evidence>
<name>A0ABT3WWV4_9BACL</name>
<dbReference type="Pfam" id="PF02852">
    <property type="entry name" value="Pyr_redox_dim"/>
    <property type="match status" value="1"/>
</dbReference>
<dbReference type="GO" id="GO:0004148">
    <property type="term" value="F:dihydrolipoyl dehydrogenase (NADH) activity"/>
    <property type="evidence" value="ECO:0007669"/>
    <property type="project" value="UniProtKB-EC"/>
</dbReference>
<keyword evidence="7 13" id="KW-0274">FAD</keyword>
<dbReference type="SUPFAM" id="SSF55424">
    <property type="entry name" value="FAD/NAD-linked reductases, dimerisation (C-terminal) domain"/>
    <property type="match status" value="1"/>
</dbReference>
<comment type="cofactor">
    <cofactor evidence="13">
        <name>FAD</name>
        <dbReference type="ChEBI" id="CHEBI:57692"/>
    </cofactor>
    <text evidence="13">Binds 1 FAD per subunit.</text>
</comment>
<dbReference type="InterPro" id="IPR036188">
    <property type="entry name" value="FAD/NAD-bd_sf"/>
</dbReference>
<dbReference type="RefSeq" id="WP_267150382.1">
    <property type="nucleotide sequence ID" value="NZ_JAPMLT010000001.1"/>
</dbReference>
<comment type="catalytic activity">
    <reaction evidence="12 13">
        <text>N(6)-[(R)-dihydrolipoyl]-L-lysyl-[protein] + NAD(+) = N(6)-[(R)-lipoyl]-L-lysyl-[protein] + NADH + H(+)</text>
        <dbReference type="Rhea" id="RHEA:15045"/>
        <dbReference type="Rhea" id="RHEA-COMP:10474"/>
        <dbReference type="Rhea" id="RHEA-COMP:10475"/>
        <dbReference type="ChEBI" id="CHEBI:15378"/>
        <dbReference type="ChEBI" id="CHEBI:57540"/>
        <dbReference type="ChEBI" id="CHEBI:57945"/>
        <dbReference type="ChEBI" id="CHEBI:83099"/>
        <dbReference type="ChEBI" id="CHEBI:83100"/>
        <dbReference type="EC" id="1.8.1.4"/>
    </reaction>
</comment>
<dbReference type="PROSITE" id="PS00076">
    <property type="entry name" value="PYRIDINE_REDOX_1"/>
    <property type="match status" value="1"/>
</dbReference>
<keyword evidence="8 13" id="KW-0560">Oxidoreductase</keyword>
<comment type="caution">
    <text evidence="16">The sequence shown here is derived from an EMBL/GenBank/DDBJ whole genome shotgun (WGS) entry which is preliminary data.</text>
</comment>
<keyword evidence="17" id="KW-1185">Reference proteome</keyword>
<dbReference type="InterPro" id="IPR001100">
    <property type="entry name" value="Pyr_nuc-diS_OxRdtase"/>
</dbReference>
<evidence type="ECO:0000256" key="8">
    <source>
        <dbReference type="ARBA" id="ARBA00023002"/>
    </source>
</evidence>
<dbReference type="Proteomes" id="UP001208017">
    <property type="component" value="Unassembled WGS sequence"/>
</dbReference>
<dbReference type="InterPro" id="IPR012999">
    <property type="entry name" value="Pyr_OxRdtase_I_AS"/>
</dbReference>
<evidence type="ECO:0000256" key="7">
    <source>
        <dbReference type="ARBA" id="ARBA00022827"/>
    </source>
</evidence>
<keyword evidence="9 13" id="KW-0520">NAD</keyword>
<dbReference type="PRINTS" id="PR00411">
    <property type="entry name" value="PNDRDTASEI"/>
</dbReference>
<dbReference type="InterPro" id="IPR004099">
    <property type="entry name" value="Pyr_nucl-diS_OxRdtase_dimer"/>
</dbReference>
<dbReference type="Gene3D" id="3.30.390.30">
    <property type="match status" value="1"/>
</dbReference>
<evidence type="ECO:0000259" key="14">
    <source>
        <dbReference type="Pfam" id="PF02852"/>
    </source>
</evidence>
<dbReference type="NCBIfam" id="TIGR01350">
    <property type="entry name" value="lipoamide_DH"/>
    <property type="match status" value="1"/>
</dbReference>
<evidence type="ECO:0000256" key="6">
    <source>
        <dbReference type="ARBA" id="ARBA00022630"/>
    </source>
</evidence>
<evidence type="ECO:0000256" key="9">
    <source>
        <dbReference type="ARBA" id="ARBA00023027"/>
    </source>
</evidence>
<evidence type="ECO:0000256" key="12">
    <source>
        <dbReference type="ARBA" id="ARBA00049187"/>
    </source>
</evidence>